<organism evidence="2 3">
    <name type="scientific">Pseudomaricurvus hydrocarbonicus</name>
    <dbReference type="NCBI Taxonomy" id="1470433"/>
    <lineage>
        <taxon>Bacteria</taxon>
        <taxon>Pseudomonadati</taxon>
        <taxon>Pseudomonadota</taxon>
        <taxon>Gammaproteobacteria</taxon>
        <taxon>Cellvibrionales</taxon>
        <taxon>Cellvibrionaceae</taxon>
        <taxon>Pseudomaricurvus</taxon>
    </lineage>
</organism>
<feature type="signal peptide" evidence="1">
    <location>
        <begin position="1"/>
        <end position="23"/>
    </location>
</feature>
<dbReference type="EMBL" id="JAAONZ010000003">
    <property type="protein sequence ID" value="NHO65000.1"/>
    <property type="molecule type" value="Genomic_DNA"/>
</dbReference>
<dbReference type="RefSeq" id="WP_167182929.1">
    <property type="nucleotide sequence ID" value="NZ_JAAONZ010000003.1"/>
</dbReference>
<sequence>MPLMRHRFTFALPLLASMVFSSASSGFSLSEVLGGSDEAPVGAASTGSPMVDGLVGAVGEQLGVSQTQALGGLGALVGYAGNQLPDEYAAQLQALLPGLNSRAGSGGSLVSGLMNSFNSMDSVKTAFSTLGMDPSMVDQFIPMMESYLAENTDASAGLVGALHDLW</sequence>
<feature type="chain" id="PRO_5039548383" evidence="1">
    <location>
        <begin position="24"/>
        <end position="166"/>
    </location>
</feature>
<dbReference type="Proteomes" id="UP000787472">
    <property type="component" value="Unassembled WGS sequence"/>
</dbReference>
<reference evidence="2" key="1">
    <citation type="submission" date="2020-03" db="EMBL/GenBank/DDBJ databases">
        <authorList>
            <person name="Guo F."/>
        </authorList>
    </citation>
    <scope>NUCLEOTIDE SEQUENCE</scope>
    <source>
        <strain evidence="2">JCM 30134</strain>
    </source>
</reference>
<protein>
    <submittedName>
        <fullName evidence="2">DUF2780 domain-containing protein</fullName>
    </submittedName>
</protein>
<evidence type="ECO:0000313" key="2">
    <source>
        <dbReference type="EMBL" id="NHO65000.1"/>
    </source>
</evidence>
<keyword evidence="1" id="KW-0732">Signal</keyword>
<keyword evidence="3" id="KW-1185">Reference proteome</keyword>
<comment type="caution">
    <text evidence="2">The sequence shown here is derived from an EMBL/GenBank/DDBJ whole genome shotgun (WGS) entry which is preliminary data.</text>
</comment>
<gene>
    <name evidence="2" type="ORF">G8770_05525</name>
</gene>
<evidence type="ECO:0000256" key="1">
    <source>
        <dbReference type="SAM" id="SignalP"/>
    </source>
</evidence>
<proteinExistence type="predicted"/>
<dbReference type="AlphaFoldDB" id="A0A9E5MLY6"/>
<accession>A0A9E5MLY6</accession>
<dbReference type="InterPro" id="IPR021302">
    <property type="entry name" value="DUF2780_VcgC/VcgE"/>
</dbReference>
<dbReference type="Pfam" id="PF11075">
    <property type="entry name" value="DUF2780"/>
    <property type="match status" value="1"/>
</dbReference>
<evidence type="ECO:0000313" key="3">
    <source>
        <dbReference type="Proteomes" id="UP000787472"/>
    </source>
</evidence>
<name>A0A9E5MLY6_9GAMM</name>